<dbReference type="InterPro" id="IPR001867">
    <property type="entry name" value="OmpR/PhoB-type_DNA-bd"/>
</dbReference>
<dbReference type="Gene3D" id="6.10.250.690">
    <property type="match status" value="1"/>
</dbReference>
<dbReference type="GO" id="GO:0006355">
    <property type="term" value="P:regulation of DNA-templated transcription"/>
    <property type="evidence" value="ECO:0007669"/>
    <property type="project" value="InterPro"/>
</dbReference>
<evidence type="ECO:0000256" key="2">
    <source>
        <dbReference type="ARBA" id="ARBA00023012"/>
    </source>
</evidence>
<evidence type="ECO:0000256" key="3">
    <source>
        <dbReference type="ARBA" id="ARBA00023015"/>
    </source>
</evidence>
<feature type="domain" description="Response regulatory" evidence="8">
    <location>
        <begin position="2"/>
        <end position="116"/>
    </location>
</feature>
<dbReference type="GO" id="GO:0032993">
    <property type="term" value="C:protein-DNA complex"/>
    <property type="evidence" value="ECO:0007669"/>
    <property type="project" value="TreeGrafter"/>
</dbReference>
<dbReference type="PROSITE" id="PS50110">
    <property type="entry name" value="RESPONSE_REGULATORY"/>
    <property type="match status" value="1"/>
</dbReference>
<dbReference type="Pfam" id="PF00486">
    <property type="entry name" value="Trans_reg_C"/>
    <property type="match status" value="1"/>
</dbReference>
<feature type="modified residue" description="4-aspartylphosphate" evidence="6">
    <location>
        <position position="51"/>
    </location>
</feature>
<evidence type="ECO:0000256" key="1">
    <source>
        <dbReference type="ARBA" id="ARBA00022553"/>
    </source>
</evidence>
<keyword evidence="4 7" id="KW-0238">DNA-binding</keyword>
<dbReference type="AlphaFoldDB" id="A0A1I0TLP3"/>
<proteinExistence type="predicted"/>
<dbReference type="GO" id="GO:0000976">
    <property type="term" value="F:transcription cis-regulatory region binding"/>
    <property type="evidence" value="ECO:0007669"/>
    <property type="project" value="TreeGrafter"/>
</dbReference>
<dbReference type="GO" id="GO:0005829">
    <property type="term" value="C:cytosol"/>
    <property type="evidence" value="ECO:0007669"/>
    <property type="project" value="TreeGrafter"/>
</dbReference>
<dbReference type="InterPro" id="IPR001789">
    <property type="entry name" value="Sig_transdc_resp-reg_receiver"/>
</dbReference>
<dbReference type="Gene3D" id="3.40.50.2300">
    <property type="match status" value="1"/>
</dbReference>
<dbReference type="InterPro" id="IPR039420">
    <property type="entry name" value="WalR-like"/>
</dbReference>
<dbReference type="STRING" id="332999.SAMN04488511_11195"/>
<evidence type="ECO:0000259" key="8">
    <source>
        <dbReference type="PROSITE" id="PS50110"/>
    </source>
</evidence>
<evidence type="ECO:0000256" key="7">
    <source>
        <dbReference type="PROSITE-ProRule" id="PRU01091"/>
    </source>
</evidence>
<evidence type="ECO:0000256" key="5">
    <source>
        <dbReference type="ARBA" id="ARBA00023163"/>
    </source>
</evidence>
<dbReference type="RefSeq" id="WP_090984842.1">
    <property type="nucleotide sequence ID" value="NZ_FOJM01000011.1"/>
</dbReference>
<evidence type="ECO:0000313" key="11">
    <source>
        <dbReference type="Proteomes" id="UP000198836"/>
    </source>
</evidence>
<dbReference type="Pfam" id="PF00072">
    <property type="entry name" value="Response_reg"/>
    <property type="match status" value="1"/>
</dbReference>
<keyword evidence="1 6" id="KW-0597">Phosphoprotein</keyword>
<evidence type="ECO:0000259" key="9">
    <source>
        <dbReference type="PROSITE" id="PS51755"/>
    </source>
</evidence>
<protein>
    <submittedName>
        <fullName evidence="10">Two-component system, OmpR family, copper resistance phosphate regulon response regulator CusR</fullName>
    </submittedName>
</protein>
<dbReference type="PROSITE" id="PS51755">
    <property type="entry name" value="OMPR_PHOB"/>
    <property type="match status" value="1"/>
</dbReference>
<dbReference type="SUPFAM" id="SSF52172">
    <property type="entry name" value="CheY-like"/>
    <property type="match status" value="1"/>
</dbReference>
<accession>A0A1I0TLP3</accession>
<organism evidence="10 11">
    <name type="scientific">Pedobacter suwonensis</name>
    <dbReference type="NCBI Taxonomy" id="332999"/>
    <lineage>
        <taxon>Bacteria</taxon>
        <taxon>Pseudomonadati</taxon>
        <taxon>Bacteroidota</taxon>
        <taxon>Sphingobacteriia</taxon>
        <taxon>Sphingobacteriales</taxon>
        <taxon>Sphingobacteriaceae</taxon>
        <taxon>Pedobacter</taxon>
    </lineage>
</organism>
<dbReference type="FunFam" id="1.10.10.10:FF:000005">
    <property type="entry name" value="Two-component system response regulator"/>
    <property type="match status" value="1"/>
</dbReference>
<name>A0A1I0TLP3_9SPHI</name>
<feature type="domain" description="OmpR/PhoB-type" evidence="9">
    <location>
        <begin position="124"/>
        <end position="222"/>
    </location>
</feature>
<dbReference type="GO" id="GO:0000156">
    <property type="term" value="F:phosphorelay response regulator activity"/>
    <property type="evidence" value="ECO:0007669"/>
    <property type="project" value="TreeGrafter"/>
</dbReference>
<keyword evidence="2" id="KW-0902">Two-component regulatory system</keyword>
<keyword evidence="11" id="KW-1185">Reference proteome</keyword>
<dbReference type="SMART" id="SM00862">
    <property type="entry name" value="Trans_reg_C"/>
    <property type="match status" value="1"/>
</dbReference>
<gene>
    <name evidence="10" type="ORF">SAMN04488511_11195</name>
</gene>
<dbReference type="Proteomes" id="UP000198836">
    <property type="component" value="Unassembled WGS sequence"/>
</dbReference>
<dbReference type="SMART" id="SM00448">
    <property type="entry name" value="REC"/>
    <property type="match status" value="1"/>
</dbReference>
<dbReference type="InterPro" id="IPR011006">
    <property type="entry name" value="CheY-like_superfamily"/>
</dbReference>
<dbReference type="InterPro" id="IPR036388">
    <property type="entry name" value="WH-like_DNA-bd_sf"/>
</dbReference>
<feature type="DNA-binding region" description="OmpR/PhoB-type" evidence="7">
    <location>
        <begin position="124"/>
        <end position="222"/>
    </location>
</feature>
<dbReference type="CDD" id="cd00383">
    <property type="entry name" value="trans_reg_C"/>
    <property type="match status" value="1"/>
</dbReference>
<evidence type="ECO:0000256" key="4">
    <source>
        <dbReference type="ARBA" id="ARBA00023125"/>
    </source>
</evidence>
<keyword evidence="5" id="KW-0804">Transcription</keyword>
<dbReference type="EMBL" id="FOJM01000011">
    <property type="protein sequence ID" value="SFA52664.1"/>
    <property type="molecule type" value="Genomic_DNA"/>
</dbReference>
<keyword evidence="3" id="KW-0805">Transcription regulation</keyword>
<sequence length="227" mass="25553">MKILLIEDELKLAGFIADGLTQAGHICDVVADGNKGLETAMIGHYDLILLDMMLPSLNGLEVLKNLRSFNNQTQVIIISALNDTEHVINGLDHGAIDYLKKPFELEELLARIRSVQRRSFAQDSLKLQVADLKVDLLTREVSRAGKTVMLSNREFALLEFLLANQNKVVTKSQILEKVWDINFDPGSNVIEVHLYQLRKKMDRGYDEELIHTVVGRGYILKGDVKQG</sequence>
<dbReference type="Gene3D" id="1.10.10.10">
    <property type="entry name" value="Winged helix-like DNA-binding domain superfamily/Winged helix DNA-binding domain"/>
    <property type="match status" value="1"/>
</dbReference>
<dbReference type="PANTHER" id="PTHR48111:SF22">
    <property type="entry name" value="REGULATOR OF RPOS"/>
    <property type="match status" value="1"/>
</dbReference>
<evidence type="ECO:0000256" key="6">
    <source>
        <dbReference type="PROSITE-ProRule" id="PRU00169"/>
    </source>
</evidence>
<dbReference type="OrthoDB" id="5343479at2"/>
<dbReference type="PANTHER" id="PTHR48111">
    <property type="entry name" value="REGULATOR OF RPOS"/>
    <property type="match status" value="1"/>
</dbReference>
<reference evidence="11" key="1">
    <citation type="submission" date="2016-10" db="EMBL/GenBank/DDBJ databases">
        <authorList>
            <person name="Varghese N."/>
            <person name="Submissions S."/>
        </authorList>
    </citation>
    <scope>NUCLEOTIDE SEQUENCE [LARGE SCALE GENOMIC DNA]</scope>
    <source>
        <strain evidence="11">DSM 18130</strain>
    </source>
</reference>
<evidence type="ECO:0000313" key="10">
    <source>
        <dbReference type="EMBL" id="SFA52664.1"/>
    </source>
</evidence>